<keyword evidence="1" id="KW-0732">Signal</keyword>
<accession>H8KTT7</accession>
<name>H8KTT7_SOLCM</name>
<evidence type="ECO:0000313" key="3">
    <source>
        <dbReference type="Proteomes" id="UP000007590"/>
    </source>
</evidence>
<dbReference type="RefSeq" id="WP_014679889.1">
    <property type="nucleotide sequence ID" value="NC_017770.1"/>
</dbReference>
<evidence type="ECO:0000256" key="1">
    <source>
        <dbReference type="SAM" id="SignalP"/>
    </source>
</evidence>
<evidence type="ECO:0000313" key="2">
    <source>
        <dbReference type="EMBL" id="AFD06662.1"/>
    </source>
</evidence>
<dbReference type="Proteomes" id="UP000007590">
    <property type="component" value="Chromosome"/>
</dbReference>
<protein>
    <recommendedName>
        <fullName evidence="4">MORN repeat protein</fullName>
    </recommendedName>
</protein>
<gene>
    <name evidence="2" type="ordered locus">Solca_1595</name>
</gene>
<evidence type="ECO:0008006" key="4">
    <source>
        <dbReference type="Google" id="ProtNLM"/>
    </source>
</evidence>
<dbReference type="Gene3D" id="3.90.930.1">
    <property type="match status" value="1"/>
</dbReference>
<dbReference type="eggNOG" id="COG2849">
    <property type="taxonomic scope" value="Bacteria"/>
</dbReference>
<feature type="chain" id="PRO_5003613403" description="MORN repeat protein" evidence="1">
    <location>
        <begin position="22"/>
        <end position="212"/>
    </location>
</feature>
<dbReference type="OrthoDB" id="703600at2"/>
<dbReference type="EMBL" id="CP003349">
    <property type="protein sequence ID" value="AFD06662.1"/>
    <property type="molecule type" value="Genomic_DNA"/>
</dbReference>
<keyword evidence="3" id="KW-1185">Reference proteome</keyword>
<reference evidence="2" key="1">
    <citation type="submission" date="2012-02" db="EMBL/GenBank/DDBJ databases">
        <title>The complete genome of Solitalea canadensis DSM 3403.</title>
        <authorList>
            <consortium name="US DOE Joint Genome Institute (JGI-PGF)"/>
            <person name="Lucas S."/>
            <person name="Copeland A."/>
            <person name="Lapidus A."/>
            <person name="Glavina del Rio T."/>
            <person name="Dalin E."/>
            <person name="Tice H."/>
            <person name="Bruce D."/>
            <person name="Goodwin L."/>
            <person name="Pitluck S."/>
            <person name="Peters L."/>
            <person name="Ovchinnikova G."/>
            <person name="Lu M."/>
            <person name="Kyrpides N."/>
            <person name="Mavromatis K."/>
            <person name="Ivanova N."/>
            <person name="Brettin T."/>
            <person name="Detter J.C."/>
            <person name="Han C."/>
            <person name="Larimer F."/>
            <person name="Land M."/>
            <person name="Hauser L."/>
            <person name="Markowitz V."/>
            <person name="Cheng J.-F."/>
            <person name="Hugenholtz P."/>
            <person name="Woyke T."/>
            <person name="Wu D."/>
            <person name="Spring S."/>
            <person name="Schroeder M."/>
            <person name="Kopitz M."/>
            <person name="Brambilla E."/>
            <person name="Klenk H.-P."/>
            <person name="Eisen J.A."/>
        </authorList>
    </citation>
    <scope>NUCLEOTIDE SEQUENCE</scope>
    <source>
        <strain evidence="2">DSM 3403</strain>
    </source>
</reference>
<dbReference type="STRING" id="929556.Solca_1595"/>
<dbReference type="HOGENOM" id="CLU_1299054_0_0_10"/>
<feature type="signal peptide" evidence="1">
    <location>
        <begin position="1"/>
        <end position="21"/>
    </location>
</feature>
<dbReference type="AlphaFoldDB" id="H8KTT7"/>
<dbReference type="KEGG" id="scn:Solca_1595"/>
<sequence length="212" mass="24781">MKKVFYLFIFSLFLLPGITFAQRIPNLDLTNKVVVNKVDETIYTHVNNDKPSFTPKISNTYYWFSAGQIKSTQGGYSGKLLNGGYESFYPDKTLKEKGAFKNGLKDGEWRKWYSSGNLQEIKYWSKGKDEERFITLDEQGRKLKEGRMKNKLFYGKAYEYLPNDSVSVTKYQKGEVVRKKESLMKNKFKYYYKRLFGKKESTKVSNASTQLN</sequence>
<dbReference type="SUPFAM" id="SSF82185">
    <property type="entry name" value="Histone H3 K4-specific methyltransferase SET7/9 N-terminal domain"/>
    <property type="match status" value="1"/>
</dbReference>
<proteinExistence type="predicted"/>
<organism evidence="2 3">
    <name type="scientific">Solitalea canadensis (strain ATCC 29591 / DSM 3403 / JCM 21819 / LMG 8368 / NBRC 15130 / NCIMB 12057 / USAM 9D)</name>
    <name type="common">Flexibacter canadensis</name>
    <dbReference type="NCBI Taxonomy" id="929556"/>
    <lineage>
        <taxon>Bacteria</taxon>
        <taxon>Pseudomonadati</taxon>
        <taxon>Bacteroidota</taxon>
        <taxon>Sphingobacteriia</taxon>
        <taxon>Sphingobacteriales</taxon>
        <taxon>Sphingobacteriaceae</taxon>
        <taxon>Solitalea</taxon>
    </lineage>
</organism>